<gene>
    <name evidence="1" type="ORF">PHO31112_00361</name>
</gene>
<evidence type="ECO:0000313" key="2">
    <source>
        <dbReference type="Proteomes" id="UP000343317"/>
    </source>
</evidence>
<proteinExistence type="predicted"/>
<evidence type="ECO:0000313" key="1">
    <source>
        <dbReference type="EMBL" id="VVD66015.1"/>
    </source>
</evidence>
<dbReference type="EMBL" id="CABPSM010000001">
    <property type="protein sequence ID" value="VVD66015.1"/>
    <property type="molecule type" value="Genomic_DNA"/>
</dbReference>
<accession>A0A5E4RSK0</accession>
<reference evidence="1 2" key="1">
    <citation type="submission" date="2019-08" db="EMBL/GenBank/DDBJ databases">
        <authorList>
            <person name="Peeters C."/>
        </authorList>
    </citation>
    <scope>NUCLEOTIDE SEQUENCE [LARGE SCALE GENOMIC DNA]</scope>
    <source>
        <strain evidence="1 2">LMG 31112</strain>
    </source>
</reference>
<keyword evidence="2" id="KW-1185">Reference proteome</keyword>
<name>A0A5E4RSK0_9BURK</name>
<dbReference type="Proteomes" id="UP000343317">
    <property type="component" value="Unassembled WGS sequence"/>
</dbReference>
<protein>
    <submittedName>
        <fullName evidence="1">Uncharacterized protein</fullName>
    </submittedName>
</protein>
<dbReference type="AlphaFoldDB" id="A0A5E4RSK0"/>
<organism evidence="1 2">
    <name type="scientific">Pandoraea horticolens</name>
    <dbReference type="NCBI Taxonomy" id="2508298"/>
    <lineage>
        <taxon>Bacteria</taxon>
        <taxon>Pseudomonadati</taxon>
        <taxon>Pseudomonadota</taxon>
        <taxon>Betaproteobacteria</taxon>
        <taxon>Burkholderiales</taxon>
        <taxon>Burkholderiaceae</taxon>
        <taxon>Pandoraea</taxon>
    </lineage>
</organism>
<sequence>MILAASAKGFPGRIFSTARRIPCDFFPGVSSVAPPNPHREVLHMTQPAGRVDLSKRAVRASIVHCRGCIAFSGKPGEGPDGVATFTYLLA</sequence>